<evidence type="ECO:0000313" key="2">
    <source>
        <dbReference type="Proteomes" id="UP001458070"/>
    </source>
</evidence>
<protein>
    <recommendedName>
        <fullName evidence="3">Secreted protein</fullName>
    </recommendedName>
</protein>
<dbReference type="RefSeq" id="WP_342701888.1">
    <property type="nucleotide sequence ID" value="NZ_JBCGEK010000034.1"/>
</dbReference>
<dbReference type="EMBL" id="JBCGEM010000033">
    <property type="protein sequence ID" value="MEM0627443.1"/>
    <property type="molecule type" value="Genomic_DNA"/>
</dbReference>
<evidence type="ECO:0000313" key="1">
    <source>
        <dbReference type="EMBL" id="MEM0627443.1"/>
    </source>
</evidence>
<proteinExistence type="predicted"/>
<evidence type="ECO:0008006" key="3">
    <source>
        <dbReference type="Google" id="ProtNLM"/>
    </source>
</evidence>
<gene>
    <name evidence="1" type="ORF">AAFL32_26560</name>
</gene>
<comment type="caution">
    <text evidence="1">The sequence shown here is derived from an EMBL/GenBank/DDBJ whole genome shotgun (WGS) entry which is preliminary data.</text>
</comment>
<dbReference type="Proteomes" id="UP001458070">
    <property type="component" value="Unassembled WGS sequence"/>
</dbReference>
<accession>A0ABU9PBY2</accession>
<name>A0ABU9PBY2_9ENTR</name>
<reference evidence="1 2" key="1">
    <citation type="submission" date="2024-04" db="EMBL/GenBank/DDBJ databases">
        <title>Draft genome assemblies of urinary isolates.</title>
        <authorList>
            <person name="Appleberry H."/>
            <person name="Kula A."/>
            <person name="Wolfe A.J."/>
            <person name="Putonti C."/>
        </authorList>
    </citation>
    <scope>NUCLEOTIDE SEQUENCE [LARGE SCALE GENOMIC DNA]</scope>
    <source>
        <strain evidence="1 2">UMB12529</strain>
    </source>
</reference>
<keyword evidence="2" id="KW-1185">Reference proteome</keyword>
<organism evidence="1 2">
    <name type="scientific">Klebsiella grimontii</name>
    <dbReference type="NCBI Taxonomy" id="2058152"/>
    <lineage>
        <taxon>Bacteria</taxon>
        <taxon>Pseudomonadati</taxon>
        <taxon>Pseudomonadota</taxon>
        <taxon>Gammaproteobacteria</taxon>
        <taxon>Enterobacterales</taxon>
        <taxon>Enterobacteriaceae</taxon>
        <taxon>Klebsiella/Raoultella group</taxon>
        <taxon>Klebsiella</taxon>
    </lineage>
</organism>
<sequence length="65" mass="7009">MLTLAGFILLVSTCGTDACDALPVTEDIYLNKPSCELVADVIHERSPGAVLICGEVWREDDADEN</sequence>